<protein>
    <submittedName>
        <fullName evidence="2">Uncharacterized protein</fullName>
    </submittedName>
</protein>
<proteinExistence type="predicted"/>
<dbReference type="AlphaFoldDB" id="A0AAV7KNW7"/>
<sequence length="76" mass="8316">MVGLLLVHGTLVALTSLEVPGTRTIKHFLLDWVPGGAEQTERDLAALQHLLVRGHWWSGLRGGMSVREPALLLVKP</sequence>
<name>A0AAV7KNW7_PLEWA</name>
<gene>
    <name evidence="2" type="ORF">NDU88_001188</name>
</gene>
<comment type="caution">
    <text evidence="2">The sequence shown here is derived from an EMBL/GenBank/DDBJ whole genome shotgun (WGS) entry which is preliminary data.</text>
</comment>
<evidence type="ECO:0000313" key="3">
    <source>
        <dbReference type="Proteomes" id="UP001066276"/>
    </source>
</evidence>
<keyword evidence="3" id="KW-1185">Reference proteome</keyword>
<dbReference type="Proteomes" id="UP001066276">
    <property type="component" value="Chromosome 12"/>
</dbReference>
<feature type="signal peptide" evidence="1">
    <location>
        <begin position="1"/>
        <end position="17"/>
    </location>
</feature>
<accession>A0AAV7KNW7</accession>
<evidence type="ECO:0000313" key="2">
    <source>
        <dbReference type="EMBL" id="KAJ1081001.1"/>
    </source>
</evidence>
<evidence type="ECO:0000256" key="1">
    <source>
        <dbReference type="SAM" id="SignalP"/>
    </source>
</evidence>
<keyword evidence="1" id="KW-0732">Signal</keyword>
<dbReference type="EMBL" id="JANPWB010000016">
    <property type="protein sequence ID" value="KAJ1081001.1"/>
    <property type="molecule type" value="Genomic_DNA"/>
</dbReference>
<reference evidence="2" key="1">
    <citation type="journal article" date="2022" name="bioRxiv">
        <title>Sequencing and chromosome-scale assembly of the giantPleurodeles waltlgenome.</title>
        <authorList>
            <person name="Brown T."/>
            <person name="Elewa A."/>
            <person name="Iarovenko S."/>
            <person name="Subramanian E."/>
            <person name="Araus A.J."/>
            <person name="Petzold A."/>
            <person name="Susuki M."/>
            <person name="Suzuki K.-i.T."/>
            <person name="Hayashi T."/>
            <person name="Toyoda A."/>
            <person name="Oliveira C."/>
            <person name="Osipova E."/>
            <person name="Leigh N.D."/>
            <person name="Simon A."/>
            <person name="Yun M.H."/>
        </authorList>
    </citation>
    <scope>NUCLEOTIDE SEQUENCE</scope>
    <source>
        <strain evidence="2">20211129_DDA</strain>
        <tissue evidence="2">Liver</tissue>
    </source>
</reference>
<feature type="chain" id="PRO_5043955942" evidence="1">
    <location>
        <begin position="18"/>
        <end position="76"/>
    </location>
</feature>
<organism evidence="2 3">
    <name type="scientific">Pleurodeles waltl</name>
    <name type="common">Iberian ribbed newt</name>
    <dbReference type="NCBI Taxonomy" id="8319"/>
    <lineage>
        <taxon>Eukaryota</taxon>
        <taxon>Metazoa</taxon>
        <taxon>Chordata</taxon>
        <taxon>Craniata</taxon>
        <taxon>Vertebrata</taxon>
        <taxon>Euteleostomi</taxon>
        <taxon>Amphibia</taxon>
        <taxon>Batrachia</taxon>
        <taxon>Caudata</taxon>
        <taxon>Salamandroidea</taxon>
        <taxon>Salamandridae</taxon>
        <taxon>Pleurodelinae</taxon>
        <taxon>Pleurodeles</taxon>
    </lineage>
</organism>